<dbReference type="Proteomes" id="UP000011559">
    <property type="component" value="Unassembled WGS sequence"/>
</dbReference>
<evidence type="ECO:0000313" key="2">
    <source>
        <dbReference type="Proteomes" id="UP000011559"/>
    </source>
</evidence>
<dbReference type="RefSeq" id="WP_008092045.1">
    <property type="nucleotide sequence ID" value="NZ_AOLG01000009.1"/>
</dbReference>
<accession>M0GLE6</accession>
<organism evidence="1 2">
    <name type="scientific">Haloferax prahovense (strain DSM 18310 / JCM 13924 / TL6)</name>
    <dbReference type="NCBI Taxonomy" id="1227461"/>
    <lineage>
        <taxon>Archaea</taxon>
        <taxon>Methanobacteriati</taxon>
        <taxon>Methanobacteriota</taxon>
        <taxon>Stenosarchaea group</taxon>
        <taxon>Halobacteria</taxon>
        <taxon>Halobacteriales</taxon>
        <taxon>Haloferacaceae</taxon>
        <taxon>Haloferax</taxon>
    </lineage>
</organism>
<name>M0GLE6_HALPT</name>
<dbReference type="PATRIC" id="fig|1227461.3.peg.727"/>
<gene>
    <name evidence="1" type="ORF">C457_03601</name>
</gene>
<proteinExistence type="predicted"/>
<evidence type="ECO:0000313" key="1">
    <source>
        <dbReference type="EMBL" id="ELZ73015.1"/>
    </source>
</evidence>
<reference evidence="1 2" key="1">
    <citation type="journal article" date="2014" name="PLoS Genet.">
        <title>Phylogenetically driven sequencing of extremely halophilic archaea reveals strategies for static and dynamic osmo-response.</title>
        <authorList>
            <person name="Becker E.A."/>
            <person name="Seitzer P.M."/>
            <person name="Tritt A."/>
            <person name="Larsen D."/>
            <person name="Krusor M."/>
            <person name="Yao A.I."/>
            <person name="Wu D."/>
            <person name="Madern D."/>
            <person name="Eisen J.A."/>
            <person name="Darling A.E."/>
            <person name="Facciotti M.T."/>
        </authorList>
    </citation>
    <scope>NUCLEOTIDE SEQUENCE [LARGE SCALE GENOMIC DNA]</scope>
    <source>
        <strain evidence="2">DSM 18310 / JCM 13924 / TL6</strain>
    </source>
</reference>
<dbReference type="AlphaFoldDB" id="M0GLE6"/>
<comment type="caution">
    <text evidence="1">The sequence shown here is derived from an EMBL/GenBank/DDBJ whole genome shotgun (WGS) entry which is preliminary data.</text>
</comment>
<keyword evidence="2" id="KW-1185">Reference proteome</keyword>
<dbReference type="EMBL" id="AOLG01000009">
    <property type="protein sequence ID" value="ELZ73015.1"/>
    <property type="molecule type" value="Genomic_DNA"/>
</dbReference>
<sequence length="232" mass="25420">MRQPSTEHLRLGLAVLLIFTPLWGPALGLTGPTYTYESAEIGVEDNRLVVPDRDARSELWHGIDGFACSVGSSVTRYCALEAATLNGTLAVDHPDVKFSSSGHLDADEPYLAYYDGRVFERESTWEDGRYVLSTARVSAAAALDGVARPPDRYPTAWTVIEDGSATTDRELWSADAGARVFEVDGDYFLVYRTGVERPLPSSPATEEALTWFAVVLGSAMLFGRDDDDDDWS</sequence>
<protein>
    <submittedName>
        <fullName evidence="1">Uncharacterized protein</fullName>
    </submittedName>
</protein>
<dbReference type="OrthoDB" id="286299at2157"/>